<protein>
    <submittedName>
        <fullName evidence="2">3-oxoacyl-ACP reductase</fullName>
    </submittedName>
    <submittedName>
        <fullName evidence="3">SDR family oxidoreductase</fullName>
    </submittedName>
</protein>
<evidence type="ECO:0000256" key="1">
    <source>
        <dbReference type="ARBA" id="ARBA00006484"/>
    </source>
</evidence>
<dbReference type="RefSeq" id="WP_075798223.1">
    <property type="nucleotide sequence ID" value="NZ_CP015583.1"/>
</dbReference>
<dbReference type="Pfam" id="PF13561">
    <property type="entry name" value="adh_short_C2"/>
    <property type="match status" value="1"/>
</dbReference>
<sequence>MDLGLRGKRALVMGASKGLGRSVAEALAAEGVAIAISGREQASLDRVCDSLRSLGAPKALGIPADVAKAADMDALADGALAALGGVDILFLNHGGPPPSTALGLTPEMLEKWFRPAVLSPIQVANRLLPGMRERRWGRIISVGSIGIEQPIANLAISNTLRAALAGWNKTLSAEVAGEGITCNILAPGAFRTDRTTETAEAAAKKTGKSLDEVIEARAKTIPAGRMGEPDEYGPMAAFLASDKAAYLTGCIVRLDGGATLST</sequence>
<dbReference type="Proteomes" id="UP000185494">
    <property type="component" value="Chromosome 1"/>
</dbReference>
<dbReference type="InterPro" id="IPR050259">
    <property type="entry name" value="SDR"/>
</dbReference>
<evidence type="ECO:0000313" key="2">
    <source>
        <dbReference type="EMBL" id="APT57377.1"/>
    </source>
</evidence>
<evidence type="ECO:0000313" key="4">
    <source>
        <dbReference type="Proteomes" id="UP000185494"/>
    </source>
</evidence>
<dbReference type="KEGG" id="rgi:RGI145_09985"/>
<accession>A0A1L7AEY9</accession>
<keyword evidence="5" id="KW-1185">Reference proteome</keyword>
<reference evidence="3 5" key="2">
    <citation type="journal article" date="2019" name="Microb. Pathog.">
        <title>Comparison of VITEK 2, MALDI-TOF MS, 16S rRNA gene sequencing, and whole-genome sequencing for identification of Roseomonas mucosa.</title>
        <authorList>
            <person name="Rudolph W.W."/>
            <person name="Gunzer F."/>
            <person name="Trauth M."/>
            <person name="Bunk B."/>
            <person name="Bigge R."/>
            <person name="Schrottner P."/>
        </authorList>
    </citation>
    <scope>NUCLEOTIDE SEQUENCE [LARGE SCALE GENOMIC DNA]</scope>
    <source>
        <strain evidence="3 5">DSM 103800</strain>
    </source>
</reference>
<dbReference type="Proteomes" id="UP001258945">
    <property type="component" value="Unassembled WGS sequence"/>
</dbReference>
<comment type="similarity">
    <text evidence="1">Belongs to the short-chain dehydrogenases/reductases (SDR) family.</text>
</comment>
<dbReference type="EMBL" id="JAVVDO010000043">
    <property type="protein sequence ID" value="MDT8333080.1"/>
    <property type="molecule type" value="Genomic_DNA"/>
</dbReference>
<dbReference type="AlphaFoldDB" id="A0A1L7AEY9"/>
<dbReference type="eggNOG" id="COG1028">
    <property type="taxonomic scope" value="Bacteria"/>
</dbReference>
<dbReference type="STRING" id="257708.RGI145_09985"/>
<dbReference type="InterPro" id="IPR002347">
    <property type="entry name" value="SDR_fam"/>
</dbReference>
<dbReference type="EMBL" id="CP015583">
    <property type="protein sequence ID" value="APT57377.1"/>
    <property type="molecule type" value="Genomic_DNA"/>
</dbReference>
<proteinExistence type="inferred from homology"/>
<organism evidence="2 4">
    <name type="scientific">Roseomonas gilardii</name>
    <dbReference type="NCBI Taxonomy" id="257708"/>
    <lineage>
        <taxon>Bacteria</taxon>
        <taxon>Pseudomonadati</taxon>
        <taxon>Pseudomonadota</taxon>
        <taxon>Alphaproteobacteria</taxon>
        <taxon>Acetobacterales</taxon>
        <taxon>Roseomonadaceae</taxon>
        <taxon>Roseomonas</taxon>
    </lineage>
</organism>
<evidence type="ECO:0000313" key="5">
    <source>
        <dbReference type="Proteomes" id="UP001258945"/>
    </source>
</evidence>
<dbReference type="PRINTS" id="PR00081">
    <property type="entry name" value="GDHRDH"/>
</dbReference>
<reference evidence="2 4" key="1">
    <citation type="submission" date="2016-05" db="EMBL/GenBank/DDBJ databases">
        <title>Complete Genome and Methylome Analysis of Psychrotrophic Bacterial Isolates from Antarctic Lake Untersee.</title>
        <authorList>
            <person name="Fomenkov A."/>
            <person name="Akimov V.N."/>
            <person name="Vasilyeva L.V."/>
            <person name="Andersen D."/>
            <person name="Vincze T."/>
            <person name="Roberts R.J."/>
        </authorList>
    </citation>
    <scope>NUCLEOTIDE SEQUENCE [LARGE SCALE GENOMIC DNA]</scope>
    <source>
        <strain evidence="2 4">U14-5</strain>
    </source>
</reference>
<reference evidence="3" key="3">
    <citation type="submission" date="2023-09" db="EMBL/GenBank/DDBJ databases">
        <authorList>
            <person name="Schober I."/>
            <person name="Bunk B."/>
        </authorList>
    </citation>
    <scope>NUCLEOTIDE SEQUENCE</scope>
    <source>
        <strain evidence="3">DSM 103800</strain>
    </source>
</reference>
<name>A0A1L7AEY9_9PROT</name>
<dbReference type="PANTHER" id="PTHR42879">
    <property type="entry name" value="3-OXOACYL-(ACYL-CARRIER-PROTEIN) REDUCTASE"/>
    <property type="match status" value="1"/>
</dbReference>
<dbReference type="Gene3D" id="3.40.50.720">
    <property type="entry name" value="NAD(P)-binding Rossmann-like Domain"/>
    <property type="match status" value="1"/>
</dbReference>
<evidence type="ECO:0000313" key="3">
    <source>
        <dbReference type="EMBL" id="MDT8333080.1"/>
    </source>
</evidence>
<gene>
    <name evidence="2" type="ORF">RGI145_09985</name>
    <name evidence="3" type="ORF">RQ831_18680</name>
</gene>
<dbReference type="PANTHER" id="PTHR42879:SF6">
    <property type="entry name" value="NADPH-DEPENDENT REDUCTASE BACG"/>
    <property type="match status" value="1"/>
</dbReference>
<dbReference type="SUPFAM" id="SSF51735">
    <property type="entry name" value="NAD(P)-binding Rossmann-fold domains"/>
    <property type="match status" value="1"/>
</dbReference>
<dbReference type="InterPro" id="IPR036291">
    <property type="entry name" value="NAD(P)-bd_dom_sf"/>
</dbReference>